<gene>
    <name evidence="2" type="ORF">ACKI18_29215</name>
</gene>
<evidence type="ECO:0000313" key="2">
    <source>
        <dbReference type="EMBL" id="MFM9612771.1"/>
    </source>
</evidence>
<keyword evidence="3" id="KW-1185">Reference proteome</keyword>
<sequence length="169" mass="17247">MRAAHAGRKSSGEKQVRNGLLAVGVAGCLVVGVAGPGVAVSDTGSTPLPGTGAKVEVNAWHCNVYADKCSFKTSTKTLKGGKKYKVRKITNMATVKANGWQATLALSPSGTQVSENTRQVSWTNENTWIADISGIADPGGSINTSITTCSDGGAFKAGVKAFASACAND</sequence>
<reference evidence="2 3" key="1">
    <citation type="submission" date="2024-12" db="EMBL/GenBank/DDBJ databases">
        <title>Forecasting of Potato common scab and diversities of Pathogenic streptomyces spp. in china.</title>
        <authorList>
            <person name="Handique U."/>
            <person name="Wu J."/>
        </authorList>
    </citation>
    <scope>NUCLEOTIDE SEQUENCE [LARGE SCALE GENOMIC DNA]</scope>
    <source>
        <strain evidence="2 3">ZRIMU1530</strain>
    </source>
</reference>
<dbReference type="Proteomes" id="UP001631957">
    <property type="component" value="Unassembled WGS sequence"/>
</dbReference>
<evidence type="ECO:0000256" key="1">
    <source>
        <dbReference type="SAM" id="Phobius"/>
    </source>
</evidence>
<evidence type="ECO:0000313" key="3">
    <source>
        <dbReference type="Proteomes" id="UP001631957"/>
    </source>
</evidence>
<keyword evidence="1" id="KW-0472">Membrane</keyword>
<proteinExistence type="predicted"/>
<evidence type="ECO:0008006" key="4">
    <source>
        <dbReference type="Google" id="ProtNLM"/>
    </source>
</evidence>
<name>A0ABW9HYH6_9ACTN</name>
<feature type="transmembrane region" description="Helical" evidence="1">
    <location>
        <begin position="20"/>
        <end position="39"/>
    </location>
</feature>
<organism evidence="2 3">
    <name type="scientific">Streptomyces niveiscabiei</name>
    <dbReference type="NCBI Taxonomy" id="164115"/>
    <lineage>
        <taxon>Bacteria</taxon>
        <taxon>Bacillati</taxon>
        <taxon>Actinomycetota</taxon>
        <taxon>Actinomycetes</taxon>
        <taxon>Kitasatosporales</taxon>
        <taxon>Streptomycetaceae</taxon>
        <taxon>Streptomyces</taxon>
    </lineage>
</organism>
<protein>
    <recommendedName>
        <fullName evidence="4">Secreted protein</fullName>
    </recommendedName>
</protein>
<dbReference type="PROSITE" id="PS51257">
    <property type="entry name" value="PROKAR_LIPOPROTEIN"/>
    <property type="match status" value="1"/>
</dbReference>
<dbReference type="EMBL" id="JBJVNI010000016">
    <property type="protein sequence ID" value="MFM9612771.1"/>
    <property type="molecule type" value="Genomic_DNA"/>
</dbReference>
<dbReference type="RefSeq" id="WP_055721322.1">
    <property type="nucleotide sequence ID" value="NZ_JBJVNI010000016.1"/>
</dbReference>
<accession>A0ABW9HYH6</accession>
<keyword evidence="1" id="KW-0812">Transmembrane</keyword>
<keyword evidence="1" id="KW-1133">Transmembrane helix</keyword>
<comment type="caution">
    <text evidence="2">The sequence shown here is derived from an EMBL/GenBank/DDBJ whole genome shotgun (WGS) entry which is preliminary data.</text>
</comment>